<dbReference type="EMBL" id="JAFIRR010000023">
    <property type="protein sequence ID" value="MCO6415369.1"/>
    <property type="molecule type" value="Genomic_DNA"/>
</dbReference>
<reference evidence="6 7" key="1">
    <citation type="submission" date="2021-12" db="EMBL/GenBank/DDBJ databases">
        <title>Siccirubricoccus leaddurans sp. nov., a high concentration Zn2+ tolerance bacterium.</title>
        <authorList>
            <person name="Cao Y."/>
        </authorList>
    </citation>
    <scope>NUCLEOTIDE SEQUENCE [LARGE SCALE GENOMIC DNA]</scope>
    <source>
        <strain evidence="6 7">KC 17139</strain>
    </source>
</reference>
<feature type="domain" description="Uracil-DNA glycosylase-like" evidence="5">
    <location>
        <begin position="36"/>
        <end position="184"/>
    </location>
</feature>
<feature type="region of interest" description="Disordered" evidence="4">
    <location>
        <begin position="1"/>
        <end position="31"/>
    </location>
</feature>
<proteinExistence type="predicted"/>
<evidence type="ECO:0000259" key="5">
    <source>
        <dbReference type="SMART" id="SM00986"/>
    </source>
</evidence>
<evidence type="ECO:0000313" key="7">
    <source>
        <dbReference type="Proteomes" id="UP001523392"/>
    </source>
</evidence>
<keyword evidence="3" id="KW-0234">DNA repair</keyword>
<dbReference type="InterPro" id="IPR036895">
    <property type="entry name" value="Uracil-DNA_glycosylase-like_sf"/>
</dbReference>
<dbReference type="InterPro" id="IPR015637">
    <property type="entry name" value="MUG/TDG"/>
</dbReference>
<name>A0ABT1D0F2_9PROT</name>
<dbReference type="CDD" id="cd10028">
    <property type="entry name" value="UDG-F2_TDG_MUG"/>
    <property type="match status" value="1"/>
</dbReference>
<comment type="caution">
    <text evidence="6">The sequence shown here is derived from an EMBL/GenBank/DDBJ whole genome shotgun (WGS) entry which is preliminary data.</text>
</comment>
<dbReference type="SUPFAM" id="SSF52141">
    <property type="entry name" value="Uracil-DNA glycosylase-like"/>
    <property type="match status" value="1"/>
</dbReference>
<evidence type="ECO:0000256" key="2">
    <source>
        <dbReference type="ARBA" id="ARBA00022801"/>
    </source>
</evidence>
<dbReference type="PANTHER" id="PTHR12159:SF9">
    <property type="entry name" value="G_T MISMATCH-SPECIFIC THYMINE DNA GLYCOSYLASE"/>
    <property type="match status" value="1"/>
</dbReference>
<organism evidence="6 7">
    <name type="scientific">Siccirubricoccus soli</name>
    <dbReference type="NCBI Taxonomy" id="2899147"/>
    <lineage>
        <taxon>Bacteria</taxon>
        <taxon>Pseudomonadati</taxon>
        <taxon>Pseudomonadota</taxon>
        <taxon>Alphaproteobacteria</taxon>
        <taxon>Acetobacterales</taxon>
        <taxon>Roseomonadaceae</taxon>
        <taxon>Siccirubricoccus</taxon>
    </lineage>
</organism>
<gene>
    <name evidence="6" type="ORF">JYK14_04155</name>
</gene>
<dbReference type="Proteomes" id="UP001523392">
    <property type="component" value="Unassembled WGS sequence"/>
</dbReference>
<feature type="compositionally biased region" description="Low complexity" evidence="4">
    <location>
        <begin position="14"/>
        <end position="27"/>
    </location>
</feature>
<dbReference type="SMART" id="SM00987">
    <property type="entry name" value="UreE_C"/>
    <property type="match status" value="1"/>
</dbReference>
<protein>
    <submittedName>
        <fullName evidence="6">Mismatch-specific DNA-glycosylase</fullName>
    </submittedName>
</protein>
<dbReference type="Gene3D" id="3.40.470.10">
    <property type="entry name" value="Uracil-DNA glycosylase-like domain"/>
    <property type="match status" value="1"/>
</dbReference>
<accession>A0ABT1D0F2</accession>
<evidence type="ECO:0000256" key="4">
    <source>
        <dbReference type="SAM" id="MobiDB-lite"/>
    </source>
</evidence>
<sequence length="186" mass="19006">MAALSGVAPAGRQDGAPAGAPDSVPAPASSPRPVLPDVLAPGLRVVFVGSAAGAVSAARGAYYAGPGNRFWPMLAETGLTPRLLAPEEFTELPRWGIGLTDLAKHESGADAALSPAAYDAAGLAARLRAAAPRILAFNGRAPWRHFMESGAGAGFEVVALPSTSGAARRWWDPAPWHALAARLRAA</sequence>
<dbReference type="SMART" id="SM00986">
    <property type="entry name" value="UDG"/>
    <property type="match status" value="1"/>
</dbReference>
<dbReference type="RefSeq" id="WP_252951965.1">
    <property type="nucleotide sequence ID" value="NZ_JAFIRR010000023.1"/>
</dbReference>
<evidence type="ECO:0000313" key="6">
    <source>
        <dbReference type="EMBL" id="MCO6415369.1"/>
    </source>
</evidence>
<dbReference type="PANTHER" id="PTHR12159">
    <property type="entry name" value="G/T AND G/U MISMATCH-SPECIFIC DNA GLYCOSYLASE"/>
    <property type="match status" value="1"/>
</dbReference>
<evidence type="ECO:0000256" key="1">
    <source>
        <dbReference type="ARBA" id="ARBA00022763"/>
    </source>
</evidence>
<dbReference type="InterPro" id="IPR005122">
    <property type="entry name" value="Uracil-DNA_glycosylase-like"/>
</dbReference>
<keyword evidence="1" id="KW-0227">DNA damage</keyword>
<dbReference type="Pfam" id="PF03167">
    <property type="entry name" value="UDG"/>
    <property type="match status" value="1"/>
</dbReference>
<keyword evidence="2" id="KW-0378">Hydrolase</keyword>
<evidence type="ECO:0000256" key="3">
    <source>
        <dbReference type="ARBA" id="ARBA00023204"/>
    </source>
</evidence>
<keyword evidence="7" id="KW-1185">Reference proteome</keyword>